<name>A0A560F1T9_9PROT</name>
<evidence type="ECO:0000313" key="2">
    <source>
        <dbReference type="Proteomes" id="UP000316545"/>
    </source>
</evidence>
<dbReference type="EMBL" id="VITO01000029">
    <property type="protein sequence ID" value="TWB15590.1"/>
    <property type="molecule type" value="Genomic_DNA"/>
</dbReference>
<evidence type="ECO:0000313" key="1">
    <source>
        <dbReference type="EMBL" id="TWB15590.1"/>
    </source>
</evidence>
<organism evidence="1 2">
    <name type="scientific">Nitrospirillum amazonense</name>
    <dbReference type="NCBI Taxonomy" id="28077"/>
    <lineage>
        <taxon>Bacteria</taxon>
        <taxon>Pseudomonadati</taxon>
        <taxon>Pseudomonadota</taxon>
        <taxon>Alphaproteobacteria</taxon>
        <taxon>Rhodospirillales</taxon>
        <taxon>Azospirillaceae</taxon>
        <taxon>Nitrospirillum</taxon>
    </lineage>
</organism>
<gene>
    <name evidence="1" type="ORF">FBZ88_12943</name>
</gene>
<accession>A0A560F1T9</accession>
<protein>
    <submittedName>
        <fullName evidence="1">Uncharacterized protein</fullName>
    </submittedName>
</protein>
<dbReference type="RefSeq" id="WP_145620187.1">
    <property type="nucleotide sequence ID" value="NZ_VITO01000029.1"/>
</dbReference>
<proteinExistence type="predicted"/>
<sequence length="290" mass="32020">MGNAVLLLNDLSRVGTLTSAGTATSVEGGGLSVQNLLTQDPTEIARFTGIGGSAYVRLKWDLLALQAVSCLAIINHTATTAGTYQVGMSNNVDLSSPVLVPVQAKFWLPTVPWGSRPWGAFPWDGVDKTAYPTMPITFLLFDAPVFGRYLWVDVMDPTNPAGYWQAGRVMFGAAYRPTVNFAYGNGIRIIDPSQDRTTRASARQVDVRPRYRELTLPMQYQTQEAAMGVYHDFMMRGIGQEVFVVMDPDAPPWVLARQMFYCALSSMPGDGVANTSFKRWTWSPTFRELI</sequence>
<dbReference type="AlphaFoldDB" id="A0A560F1T9"/>
<keyword evidence="2" id="KW-1185">Reference proteome</keyword>
<reference evidence="1 2" key="1">
    <citation type="submission" date="2019-06" db="EMBL/GenBank/DDBJ databases">
        <title>Genomic Encyclopedia of Type Strains, Phase IV (KMG-V): Genome sequencing to study the core and pangenomes of soil and plant-associated prokaryotes.</title>
        <authorList>
            <person name="Whitman W."/>
        </authorList>
    </citation>
    <scope>NUCLEOTIDE SEQUENCE [LARGE SCALE GENOMIC DNA]</scope>
    <source>
        <strain evidence="1 2">BR 11865</strain>
    </source>
</reference>
<comment type="caution">
    <text evidence="1">The sequence shown here is derived from an EMBL/GenBank/DDBJ whole genome shotgun (WGS) entry which is preliminary data.</text>
</comment>
<dbReference type="Proteomes" id="UP000316545">
    <property type="component" value="Unassembled WGS sequence"/>
</dbReference>